<dbReference type="Proteomes" id="UP000807504">
    <property type="component" value="Unassembled WGS sequence"/>
</dbReference>
<keyword evidence="3" id="KW-1185">Reference proteome</keyword>
<evidence type="ECO:0000313" key="3">
    <source>
        <dbReference type="Proteomes" id="UP000807504"/>
    </source>
</evidence>
<feature type="coiled-coil region" evidence="1">
    <location>
        <begin position="46"/>
        <end position="85"/>
    </location>
</feature>
<evidence type="ECO:0000256" key="1">
    <source>
        <dbReference type="SAM" id="Coils"/>
    </source>
</evidence>
<gene>
    <name evidence="2" type="ORF">HNY73_013265</name>
</gene>
<evidence type="ECO:0000313" key="2">
    <source>
        <dbReference type="EMBL" id="KAF8783052.1"/>
    </source>
</evidence>
<protein>
    <recommendedName>
        <fullName evidence="4">CCHC-type domain-containing protein</fullName>
    </recommendedName>
</protein>
<dbReference type="PANTHER" id="PTHR46888:SF1">
    <property type="entry name" value="RIBONUCLEASE H"/>
    <property type="match status" value="1"/>
</dbReference>
<dbReference type="PANTHER" id="PTHR46888">
    <property type="entry name" value="ZINC KNUCKLE DOMAINCONTAINING PROTEIN-RELATED"/>
    <property type="match status" value="1"/>
</dbReference>
<reference evidence="2" key="1">
    <citation type="journal article" date="2020" name="bioRxiv">
        <title>Chromosome-level reference genome of the European wasp spider Argiope bruennichi: a resource for studies on range expansion and evolutionary adaptation.</title>
        <authorList>
            <person name="Sheffer M.M."/>
            <person name="Hoppe A."/>
            <person name="Krehenwinkel H."/>
            <person name="Uhl G."/>
            <person name="Kuss A.W."/>
            <person name="Jensen L."/>
            <person name="Jensen C."/>
            <person name="Gillespie R.G."/>
            <person name="Hoff K.J."/>
            <person name="Prost S."/>
        </authorList>
    </citation>
    <scope>NUCLEOTIDE SEQUENCE</scope>
</reference>
<dbReference type="EMBL" id="JABXBU010001863">
    <property type="protein sequence ID" value="KAF8783052.1"/>
    <property type="molecule type" value="Genomic_DNA"/>
</dbReference>
<name>A0A8T0F3F2_ARGBR</name>
<comment type="caution">
    <text evidence="2">The sequence shown here is derived from an EMBL/GenBank/DDBJ whole genome shotgun (WGS) entry which is preliminary data.</text>
</comment>
<reference evidence="2" key="2">
    <citation type="submission" date="2020-06" db="EMBL/GenBank/DDBJ databases">
        <authorList>
            <person name="Sheffer M."/>
        </authorList>
    </citation>
    <scope>NUCLEOTIDE SEQUENCE</scope>
</reference>
<proteinExistence type="predicted"/>
<accession>A0A8T0F3F2</accession>
<evidence type="ECO:0008006" key="4">
    <source>
        <dbReference type="Google" id="ProtNLM"/>
    </source>
</evidence>
<sequence>MAYLAKSNKPDLLEICDKIGIEIDPSTRTNILKSLSYDVEEIRTILDRILTNRKEERASKEQHEQRELEIKKLEAAQSNQRLNDEFRNTVELGPKIQLTQITTKFDEKHDEIGLYLISFERRSEMAQVPKKDWVAYLLAVLPPDLSNMLARELPSDANDYDFDLMVTEQLKFRVPAEVRDHFLEDWLKFTTLFDFPEKLGDFESIKESCKRKDVPKKNFPNFRSRNGNFHNSKNRENAKEFRPKFQVKPEALQDKPKEKDFDERKPLCCFECGSSNHLRPQCNKLKKTVKYISCVMADESFDKLMSRYTKKFIKTCDSCQRVGKPRDKKKAPLKIVPVITEIFTKLNVDACGPLPESTSGNSTL</sequence>
<organism evidence="2 3">
    <name type="scientific">Argiope bruennichi</name>
    <name type="common">Wasp spider</name>
    <name type="synonym">Aranea bruennichi</name>
    <dbReference type="NCBI Taxonomy" id="94029"/>
    <lineage>
        <taxon>Eukaryota</taxon>
        <taxon>Metazoa</taxon>
        <taxon>Ecdysozoa</taxon>
        <taxon>Arthropoda</taxon>
        <taxon>Chelicerata</taxon>
        <taxon>Arachnida</taxon>
        <taxon>Araneae</taxon>
        <taxon>Araneomorphae</taxon>
        <taxon>Entelegynae</taxon>
        <taxon>Araneoidea</taxon>
        <taxon>Araneidae</taxon>
        <taxon>Argiope</taxon>
    </lineage>
</organism>
<keyword evidence="1" id="KW-0175">Coiled coil</keyword>
<dbReference type="AlphaFoldDB" id="A0A8T0F3F2"/>